<feature type="region of interest" description="Disordered" evidence="1">
    <location>
        <begin position="27"/>
        <end position="48"/>
    </location>
</feature>
<proteinExistence type="predicted"/>
<accession>A0A4Y5Z0S3</accession>
<dbReference type="InterPro" id="IPR011690">
    <property type="entry name" value="P_starv_induced_PsiF"/>
</dbReference>
<keyword evidence="4" id="KW-1185">Reference proteome</keyword>
<feature type="signal peptide" evidence="2">
    <location>
        <begin position="1"/>
        <end position="22"/>
    </location>
</feature>
<evidence type="ECO:0000256" key="1">
    <source>
        <dbReference type="SAM" id="MobiDB-lite"/>
    </source>
</evidence>
<evidence type="ECO:0000256" key="2">
    <source>
        <dbReference type="SAM" id="SignalP"/>
    </source>
</evidence>
<reference evidence="3 4" key="1">
    <citation type="submission" date="2019-06" db="EMBL/GenBank/DDBJ databases">
        <title>A complete genome sequence for Luteibacter pinisoli MAH-14.</title>
        <authorList>
            <person name="Baltrus D.A."/>
        </authorList>
    </citation>
    <scope>NUCLEOTIDE SEQUENCE [LARGE SCALE GENOMIC DNA]</scope>
    <source>
        <strain evidence="3 4">MAH-14</strain>
    </source>
</reference>
<dbReference type="Proteomes" id="UP000316093">
    <property type="component" value="Chromosome"/>
</dbReference>
<organism evidence="3 4">
    <name type="scientific">Luteibacter pinisoli</name>
    <dbReference type="NCBI Taxonomy" id="2589080"/>
    <lineage>
        <taxon>Bacteria</taxon>
        <taxon>Pseudomonadati</taxon>
        <taxon>Pseudomonadota</taxon>
        <taxon>Gammaproteobacteria</taxon>
        <taxon>Lysobacterales</taxon>
        <taxon>Rhodanobacteraceae</taxon>
        <taxon>Luteibacter</taxon>
    </lineage>
</organism>
<dbReference type="RefSeq" id="WP_139980811.1">
    <property type="nucleotide sequence ID" value="NZ_CP041046.1"/>
</dbReference>
<dbReference type="KEGG" id="lpy:FIV34_06485"/>
<feature type="compositionally biased region" description="Polar residues" evidence="1">
    <location>
        <begin position="30"/>
        <end position="44"/>
    </location>
</feature>
<feature type="chain" id="PRO_5021415598" evidence="2">
    <location>
        <begin position="23"/>
        <end position="103"/>
    </location>
</feature>
<dbReference type="OrthoDB" id="8001925at2"/>
<keyword evidence="2" id="KW-0732">Signal</keyword>
<dbReference type="AlphaFoldDB" id="A0A4Y5Z0S3"/>
<dbReference type="EMBL" id="CP041046">
    <property type="protein sequence ID" value="QDE38872.1"/>
    <property type="molecule type" value="Genomic_DNA"/>
</dbReference>
<protein>
    <submittedName>
        <fullName evidence="3">Phosphate starvation-inducible protein PsiF</fullName>
    </submittedName>
</protein>
<dbReference type="Pfam" id="PF07769">
    <property type="entry name" value="PsiF_repeat"/>
    <property type="match status" value="2"/>
</dbReference>
<name>A0A4Y5Z0S3_9GAMM</name>
<evidence type="ECO:0000313" key="4">
    <source>
        <dbReference type="Proteomes" id="UP000316093"/>
    </source>
</evidence>
<sequence length="103" mass="11208">MRTQCRVVIVSILFVFAGSALAAQAKKDLTPQQQRMSTCNTQATGKKGDERKAFMSSCLKGEQPAAAPKMTQQDKMKKCNADASAKTLKGDERKTFMSTCLKG</sequence>
<gene>
    <name evidence="3" type="ORF">FIV34_06485</name>
</gene>
<evidence type="ECO:0000313" key="3">
    <source>
        <dbReference type="EMBL" id="QDE38872.1"/>
    </source>
</evidence>